<reference evidence="3" key="1">
    <citation type="journal article" date="2019" name="Int. J. Syst. Evol. Microbiol.">
        <title>The Global Catalogue of Microorganisms (GCM) 10K type strain sequencing project: providing services to taxonomists for standard genome sequencing and annotation.</title>
        <authorList>
            <consortium name="The Broad Institute Genomics Platform"/>
            <consortium name="The Broad Institute Genome Sequencing Center for Infectious Disease"/>
            <person name="Wu L."/>
            <person name="Ma J."/>
        </authorList>
    </citation>
    <scope>NUCLEOTIDE SEQUENCE [LARGE SCALE GENOMIC DNA]</scope>
    <source>
        <strain evidence="3">JCM 13023</strain>
    </source>
</reference>
<evidence type="ECO:0000313" key="2">
    <source>
        <dbReference type="EMBL" id="GAA1250170.1"/>
    </source>
</evidence>
<dbReference type="EMBL" id="BAAALN010000018">
    <property type="protein sequence ID" value="GAA1250170.1"/>
    <property type="molecule type" value="Genomic_DNA"/>
</dbReference>
<sequence>MAAAATGALLVLVAGCSDGAEGEAQPSPEPSAPASDSTTAAPSTSAPAQEPPHSGAPAVTNPLPESVLSAEPCDVVTPEQVTELLGKSVEGTDRDLDELGEGCEWKNPQRMSAFDVQYDTVMRQGLSSAYANSQPQMEHFEATGPIQGFPAVEYNNDQGDLTCHVVVGLADEYSVGTAVTLGQDAEMQDSCEAANQVADIIVGNLKNNAGG</sequence>
<organism evidence="2 3">
    <name type="scientific">Prauserella halophila</name>
    <dbReference type="NCBI Taxonomy" id="185641"/>
    <lineage>
        <taxon>Bacteria</taxon>
        <taxon>Bacillati</taxon>
        <taxon>Actinomycetota</taxon>
        <taxon>Actinomycetes</taxon>
        <taxon>Pseudonocardiales</taxon>
        <taxon>Pseudonocardiaceae</taxon>
        <taxon>Prauserella</taxon>
    </lineage>
</organism>
<comment type="caution">
    <text evidence="2">The sequence shown here is derived from an EMBL/GenBank/DDBJ whole genome shotgun (WGS) entry which is preliminary data.</text>
</comment>
<feature type="region of interest" description="Disordered" evidence="1">
    <location>
        <begin position="19"/>
        <end position="65"/>
    </location>
</feature>
<dbReference type="InterPro" id="IPR024520">
    <property type="entry name" value="DUF3558"/>
</dbReference>
<dbReference type="RefSeq" id="WP_253864257.1">
    <property type="nucleotide sequence ID" value="NZ_BAAALN010000018.1"/>
</dbReference>
<evidence type="ECO:0000256" key="1">
    <source>
        <dbReference type="SAM" id="MobiDB-lite"/>
    </source>
</evidence>
<protein>
    <submittedName>
        <fullName evidence="2">DUF3558 domain-containing protein</fullName>
    </submittedName>
</protein>
<dbReference type="Proteomes" id="UP001500653">
    <property type="component" value="Unassembled WGS sequence"/>
</dbReference>
<feature type="compositionally biased region" description="Low complexity" evidence="1">
    <location>
        <begin position="22"/>
        <end position="52"/>
    </location>
</feature>
<proteinExistence type="predicted"/>
<evidence type="ECO:0000313" key="3">
    <source>
        <dbReference type="Proteomes" id="UP001500653"/>
    </source>
</evidence>
<name>A0ABP4H7C8_9PSEU</name>
<keyword evidence="3" id="KW-1185">Reference proteome</keyword>
<accession>A0ABP4H7C8</accession>
<dbReference type="Pfam" id="PF12079">
    <property type="entry name" value="DUF3558"/>
    <property type="match status" value="1"/>
</dbReference>
<gene>
    <name evidence="2" type="ORF">GCM10009676_40980</name>
</gene>